<feature type="compositionally biased region" description="Acidic residues" evidence="2">
    <location>
        <begin position="109"/>
        <end position="119"/>
    </location>
</feature>
<organism evidence="3">
    <name type="scientific">marine sediment metagenome</name>
    <dbReference type="NCBI Taxonomy" id="412755"/>
    <lineage>
        <taxon>unclassified sequences</taxon>
        <taxon>metagenomes</taxon>
        <taxon>ecological metagenomes</taxon>
    </lineage>
</organism>
<sequence>MRTNPKIISDGELDKEYNLSAITVERIDLVDEPCVPKAVIRIIKNKEDITVAEEKDKLELTEEEQEQLEKSLADAAKLIQEEMGKVKDEKKKKRLNLILASLKGLTKQEDDDDEEEEEDKEKKNKVKKSDGDGEEETEDLETVLKNEFLAEIKEDLTKELKEEVEKAGRSISRKTASELEKIVATIKNALSSLESITKPGRPDGPKKDEYEDKYPKPKKKATKKSREELDLTDLQKQAKKTYELYKNDQIDDAGRDEFVDGLFDIMKSLQEEYINENEEGGE</sequence>
<dbReference type="EMBL" id="LAZR01006124">
    <property type="protein sequence ID" value="KKM94542.1"/>
    <property type="molecule type" value="Genomic_DNA"/>
</dbReference>
<protein>
    <submittedName>
        <fullName evidence="3">Uncharacterized protein</fullName>
    </submittedName>
</protein>
<proteinExistence type="predicted"/>
<feature type="region of interest" description="Disordered" evidence="2">
    <location>
        <begin position="106"/>
        <end position="142"/>
    </location>
</feature>
<feature type="region of interest" description="Disordered" evidence="2">
    <location>
        <begin position="194"/>
        <end position="232"/>
    </location>
</feature>
<keyword evidence="1" id="KW-0175">Coiled coil</keyword>
<evidence type="ECO:0000256" key="2">
    <source>
        <dbReference type="SAM" id="MobiDB-lite"/>
    </source>
</evidence>
<name>A0A0F9PMU5_9ZZZZ</name>
<accession>A0A0F9PMU5</accession>
<evidence type="ECO:0000256" key="1">
    <source>
        <dbReference type="SAM" id="Coils"/>
    </source>
</evidence>
<gene>
    <name evidence="3" type="ORF">LCGC14_1197240</name>
</gene>
<feature type="coiled-coil region" evidence="1">
    <location>
        <begin position="44"/>
        <end position="81"/>
    </location>
</feature>
<evidence type="ECO:0000313" key="3">
    <source>
        <dbReference type="EMBL" id="KKM94542.1"/>
    </source>
</evidence>
<comment type="caution">
    <text evidence="3">The sequence shown here is derived from an EMBL/GenBank/DDBJ whole genome shotgun (WGS) entry which is preliminary data.</text>
</comment>
<dbReference type="AlphaFoldDB" id="A0A0F9PMU5"/>
<feature type="compositionally biased region" description="Basic and acidic residues" evidence="2">
    <location>
        <begin position="200"/>
        <end position="215"/>
    </location>
</feature>
<feature type="compositionally biased region" description="Acidic residues" evidence="2">
    <location>
        <begin position="132"/>
        <end position="141"/>
    </location>
</feature>
<reference evidence="3" key="1">
    <citation type="journal article" date="2015" name="Nature">
        <title>Complex archaea that bridge the gap between prokaryotes and eukaryotes.</title>
        <authorList>
            <person name="Spang A."/>
            <person name="Saw J.H."/>
            <person name="Jorgensen S.L."/>
            <person name="Zaremba-Niedzwiedzka K."/>
            <person name="Martijn J."/>
            <person name="Lind A.E."/>
            <person name="van Eijk R."/>
            <person name="Schleper C."/>
            <person name="Guy L."/>
            <person name="Ettema T.J."/>
        </authorList>
    </citation>
    <scope>NUCLEOTIDE SEQUENCE</scope>
</reference>